<accession>A0A5S9NJP1</accession>
<sequence length="134" mass="14836">MVEDIAALEFEDLIDNQTPFDPTNMEEPYRKAPTFTARRGAGSGNFFNTNQQNLGRSISRSTVSPAVAELLDFHSLIFRYLLALPIPMQAIMTADADGIFGLAIPGRHIGRDGNRRVVRPTFEEPIINATMQIG</sequence>
<evidence type="ECO:0000313" key="1">
    <source>
        <dbReference type="EMBL" id="CAA0093493.1"/>
    </source>
</evidence>
<reference evidence="1 2" key="1">
    <citation type="submission" date="2019-11" db="EMBL/GenBank/DDBJ databases">
        <authorList>
            <person name="Holert J."/>
        </authorList>
    </citation>
    <scope>NUCLEOTIDE SEQUENCE [LARGE SCALE GENOMIC DNA]</scope>
    <source>
        <strain evidence="1">BC5_2</strain>
    </source>
</reference>
<gene>
    <name evidence="1" type="ORF">DPBNPPHM_03088</name>
</gene>
<protein>
    <submittedName>
        <fullName evidence="1">Uncharacterized protein</fullName>
    </submittedName>
</protein>
<organism evidence="1 2">
    <name type="scientific">BD1-7 clade bacterium</name>
    <dbReference type="NCBI Taxonomy" id="2029982"/>
    <lineage>
        <taxon>Bacteria</taxon>
        <taxon>Pseudomonadati</taxon>
        <taxon>Pseudomonadota</taxon>
        <taxon>Gammaproteobacteria</taxon>
        <taxon>Cellvibrionales</taxon>
        <taxon>Spongiibacteraceae</taxon>
        <taxon>BD1-7 clade</taxon>
    </lineage>
</organism>
<dbReference type="EMBL" id="CACSII010000003">
    <property type="protein sequence ID" value="CAA0093493.1"/>
    <property type="molecule type" value="Genomic_DNA"/>
</dbReference>
<dbReference type="AlphaFoldDB" id="A0A5S9NJP1"/>
<name>A0A5S9NJP1_9GAMM</name>
<evidence type="ECO:0000313" key="2">
    <source>
        <dbReference type="Proteomes" id="UP000434580"/>
    </source>
</evidence>
<proteinExistence type="predicted"/>
<dbReference type="Proteomes" id="UP000434580">
    <property type="component" value="Unassembled WGS sequence"/>
</dbReference>